<organism evidence="2 3">
    <name type="scientific">Sandarakinorhabdus glacialis</name>
    <dbReference type="NCBI Taxonomy" id="1614636"/>
    <lineage>
        <taxon>Bacteria</taxon>
        <taxon>Pseudomonadati</taxon>
        <taxon>Pseudomonadota</taxon>
        <taxon>Alphaproteobacteria</taxon>
        <taxon>Sphingomonadales</taxon>
        <taxon>Sphingosinicellaceae</taxon>
        <taxon>Sandarakinorhabdus</taxon>
    </lineage>
</organism>
<dbReference type="RefSeq" id="WP_188764233.1">
    <property type="nucleotide sequence ID" value="NZ_BMJM01000016.1"/>
</dbReference>
<accession>A0A917A0N1</accession>
<dbReference type="EMBL" id="BMJM01000016">
    <property type="protein sequence ID" value="GGE21551.1"/>
    <property type="molecule type" value="Genomic_DNA"/>
</dbReference>
<dbReference type="Proteomes" id="UP000635071">
    <property type="component" value="Unassembled WGS sequence"/>
</dbReference>
<dbReference type="AlphaFoldDB" id="A0A917A0N1"/>
<keyword evidence="3" id="KW-1185">Reference proteome</keyword>
<feature type="region of interest" description="Disordered" evidence="1">
    <location>
        <begin position="474"/>
        <end position="512"/>
    </location>
</feature>
<protein>
    <submittedName>
        <fullName evidence="2">Uncharacterized protein</fullName>
    </submittedName>
</protein>
<evidence type="ECO:0000313" key="2">
    <source>
        <dbReference type="EMBL" id="GGE21551.1"/>
    </source>
</evidence>
<gene>
    <name evidence="2" type="ORF">GCM10011529_30250</name>
</gene>
<reference evidence="2" key="2">
    <citation type="submission" date="2020-09" db="EMBL/GenBank/DDBJ databases">
        <authorList>
            <person name="Sun Q."/>
            <person name="Zhou Y."/>
        </authorList>
    </citation>
    <scope>NUCLEOTIDE SEQUENCE</scope>
    <source>
        <strain evidence="2">CGMCC 1.15519</strain>
    </source>
</reference>
<evidence type="ECO:0000256" key="1">
    <source>
        <dbReference type="SAM" id="MobiDB-lite"/>
    </source>
</evidence>
<evidence type="ECO:0000313" key="3">
    <source>
        <dbReference type="Proteomes" id="UP000635071"/>
    </source>
</evidence>
<reference evidence="2" key="1">
    <citation type="journal article" date="2014" name="Int. J. Syst. Evol. Microbiol.">
        <title>Complete genome sequence of Corynebacterium casei LMG S-19264T (=DSM 44701T), isolated from a smear-ripened cheese.</title>
        <authorList>
            <consortium name="US DOE Joint Genome Institute (JGI-PGF)"/>
            <person name="Walter F."/>
            <person name="Albersmeier A."/>
            <person name="Kalinowski J."/>
            <person name="Ruckert C."/>
        </authorList>
    </citation>
    <scope>NUCLEOTIDE SEQUENCE</scope>
    <source>
        <strain evidence="2">CGMCC 1.15519</strain>
    </source>
</reference>
<sequence length="801" mass="88948">MASILRDLLPAVRDLGGVLVATCRERYWVREVGDRLPRYVTTVRVQVKDYDDAEFADALRRNGVDPDELSPRLNAFMRNPRICALALTILPRLAGVGDLSIERLLMEFWRHRLEERNDMIAHNETDFRDLLVRHAREYRERQSGDFSRDEWRARSGAATRDDGRDIRNDLTEIEEGRFFDVASNTYRFRPESLRFALGLLIADELRGHVDAGDDLDQALAPIIDPIRGFDAAADILAAAIAVSVMAAGYPDAVIAALVSVWISLQNHVEDAFDDLIPHIAARPGPFLDAYELRDTDRDDGRFLHFILEAAAERESVRLALDQRVVRWLGSWTRALPDSADGPELKRRQAERDHLIEDRLESMMIDERAWFAANCPELARPTGLATAATLHMAGRALTPFAPGLVAFAFAYKMAGPFDSPYDELAWVLRLNRIDPAEFAAAVRDAVAPFSTNGSSALARQAVAFALRLMGMEEDEDAAEALQPRQSATAFGETSPDALDPETERPEGVEQAAARTSAMDPAIIWNHMSTTAEDHDLQRTMENLVRFEFDSLRGFLNRVARTVSTRTGLPLRQLGWHLPWISPLLDPDTVSAITQRIDEAAANPSLAPSQDAHWITGMMVESVLPAHDAAGQLDLLQSLPNDAPYYFRYSRVAKPLTGDETADRLNAVIDGDSEILERTLIFLADAATDVTPALSKLVIRCLGRTDTEVVAAAAEFARRHDDAGIDVAVLQLSRPDDADRSWRGRTIASAISTAIARRGRADLVEDIPVEHLDWVAARLPAALDRLAVTRLFSVDRQGRANKG</sequence>
<comment type="caution">
    <text evidence="2">The sequence shown here is derived from an EMBL/GenBank/DDBJ whole genome shotgun (WGS) entry which is preliminary data.</text>
</comment>
<proteinExistence type="predicted"/>
<name>A0A917A0N1_9SPHN</name>